<gene>
    <name evidence="3" type="ORF">MSAN_01211700</name>
</gene>
<comment type="caution">
    <text evidence="3">The sequence shown here is derived from an EMBL/GenBank/DDBJ whole genome shotgun (WGS) entry which is preliminary data.</text>
</comment>
<dbReference type="AlphaFoldDB" id="A0A8H6YGJ7"/>
<sequence>MSSSSSHSSSSALRTSSRSATSSTSASTTSTTSSFSVPQTFTPPPFPSPPAGGGTQGGSGGGGGGIGGGGGQQISHPETTSLYLYTFLATLILLLAVSAAIVSRSLILRRRHRRLVAHAIATGAWPPHHGRDGGPKVDLRMKPRMWDAWVQPPSTRGGRNAGQLQEKEGERVDWDAIMPFAAAYSPTPTSASSASLPGTCDTTAAAVTPAVPRSLRSICIPEFERTRALDPAAHLDAHANGAEDGTPRARAHMEGGDGDGEEGPPYLEMGVAVASVGGAGDLEEE</sequence>
<keyword evidence="2" id="KW-0472">Membrane</keyword>
<dbReference type="Proteomes" id="UP000623467">
    <property type="component" value="Unassembled WGS sequence"/>
</dbReference>
<name>A0A8H6YGJ7_9AGAR</name>
<feature type="region of interest" description="Disordered" evidence="1">
    <location>
        <begin position="238"/>
        <end position="266"/>
    </location>
</feature>
<dbReference type="EMBL" id="JACAZH010000009">
    <property type="protein sequence ID" value="KAF7358727.1"/>
    <property type="molecule type" value="Genomic_DNA"/>
</dbReference>
<evidence type="ECO:0000313" key="4">
    <source>
        <dbReference type="Proteomes" id="UP000623467"/>
    </source>
</evidence>
<feature type="region of interest" description="Disordered" evidence="1">
    <location>
        <begin position="1"/>
        <end position="73"/>
    </location>
</feature>
<protein>
    <submittedName>
        <fullName evidence="3">Uncharacterized protein</fullName>
    </submittedName>
</protein>
<reference evidence="3" key="1">
    <citation type="submission" date="2020-05" db="EMBL/GenBank/DDBJ databases">
        <title>Mycena genomes resolve the evolution of fungal bioluminescence.</title>
        <authorList>
            <person name="Tsai I.J."/>
        </authorList>
    </citation>
    <scope>NUCLEOTIDE SEQUENCE</scope>
    <source>
        <strain evidence="3">160909Yilan</strain>
    </source>
</reference>
<keyword evidence="2" id="KW-0812">Transmembrane</keyword>
<keyword evidence="4" id="KW-1185">Reference proteome</keyword>
<feature type="compositionally biased region" description="Gly residues" evidence="1">
    <location>
        <begin position="51"/>
        <end position="72"/>
    </location>
</feature>
<feature type="compositionally biased region" description="Pro residues" evidence="1">
    <location>
        <begin position="41"/>
        <end position="50"/>
    </location>
</feature>
<keyword evidence="2" id="KW-1133">Transmembrane helix</keyword>
<proteinExistence type="predicted"/>
<accession>A0A8H6YGJ7</accession>
<evidence type="ECO:0000256" key="2">
    <source>
        <dbReference type="SAM" id="Phobius"/>
    </source>
</evidence>
<dbReference type="OrthoDB" id="2683906at2759"/>
<feature type="compositionally biased region" description="Low complexity" evidence="1">
    <location>
        <begin position="1"/>
        <end position="40"/>
    </location>
</feature>
<feature type="transmembrane region" description="Helical" evidence="2">
    <location>
        <begin position="82"/>
        <end position="103"/>
    </location>
</feature>
<feature type="compositionally biased region" description="Basic and acidic residues" evidence="1">
    <location>
        <begin position="245"/>
        <end position="255"/>
    </location>
</feature>
<organism evidence="3 4">
    <name type="scientific">Mycena sanguinolenta</name>
    <dbReference type="NCBI Taxonomy" id="230812"/>
    <lineage>
        <taxon>Eukaryota</taxon>
        <taxon>Fungi</taxon>
        <taxon>Dikarya</taxon>
        <taxon>Basidiomycota</taxon>
        <taxon>Agaricomycotina</taxon>
        <taxon>Agaricomycetes</taxon>
        <taxon>Agaricomycetidae</taxon>
        <taxon>Agaricales</taxon>
        <taxon>Marasmiineae</taxon>
        <taxon>Mycenaceae</taxon>
        <taxon>Mycena</taxon>
    </lineage>
</organism>
<evidence type="ECO:0000313" key="3">
    <source>
        <dbReference type="EMBL" id="KAF7358727.1"/>
    </source>
</evidence>
<evidence type="ECO:0000256" key="1">
    <source>
        <dbReference type="SAM" id="MobiDB-lite"/>
    </source>
</evidence>